<sequence length="288" mass="31769">MQPIRLPICAILLAAAQAHAAEVAPGDYEQLPAGATLLALYYQHASTDELYSDGHEASSDFKLTSDVGIIRLIQAYQLNERLTVDPQFLLPFGHVSSSGDASIMGSGSGVGDLIVTAPLKYRLNDNGDILAVSPYLYLPTGSYDKNDSINLGENRWKVDLQVAYIKHFNEKWALDLVGDAIWYGDNDDYGSGSARLERDLSYEAQIMGRYMPDPTLTLGLGFGHQWGGETQVDGVDQNDKLDTTNVRISAAKFVTPRDQFLLQLGEDLEVDNGTKEGFRMNLRYLHVF</sequence>
<evidence type="ECO:0000256" key="1">
    <source>
        <dbReference type="SAM" id="SignalP"/>
    </source>
</evidence>
<dbReference type="eggNOG" id="COG4313">
    <property type="taxonomic scope" value="Bacteria"/>
</dbReference>
<feature type="chain" id="PRO_5001757484" evidence="1">
    <location>
        <begin position="21"/>
        <end position="288"/>
    </location>
</feature>
<feature type="signal peptide" evidence="1">
    <location>
        <begin position="1"/>
        <end position="20"/>
    </location>
</feature>
<evidence type="ECO:0000313" key="2">
    <source>
        <dbReference type="EMBL" id="KEA63044.1"/>
    </source>
</evidence>
<accession>A0A081FWY9</accession>
<comment type="caution">
    <text evidence="2">The sequence shown here is derived from an EMBL/GenBank/DDBJ whole genome shotgun (WGS) entry which is preliminary data.</text>
</comment>
<dbReference type="Proteomes" id="UP000028252">
    <property type="component" value="Unassembled WGS sequence"/>
</dbReference>
<dbReference type="RefSeq" id="WP_036188813.1">
    <property type="nucleotide sequence ID" value="NZ_JMQN01000040.1"/>
</dbReference>
<dbReference type="Pfam" id="PF13557">
    <property type="entry name" value="Phenol_MetA_deg"/>
    <property type="match status" value="1"/>
</dbReference>
<reference evidence="2 3" key="1">
    <citation type="submission" date="2014-04" db="EMBL/GenBank/DDBJ databases">
        <title>Marinobacterium kochiensis sp. nov., isolated from sediment sample collected from Kochi backwaters in Kerala, India.</title>
        <authorList>
            <person name="Singh A."/>
            <person name="Pinnaka A.K."/>
        </authorList>
    </citation>
    <scope>NUCLEOTIDE SEQUENCE [LARGE SCALE GENOMIC DNA]</scope>
    <source>
        <strain evidence="2 3">AK27</strain>
    </source>
</reference>
<keyword evidence="1" id="KW-0732">Signal</keyword>
<dbReference type="STRING" id="1232683.ADIMK_2568"/>
<keyword evidence="3" id="KW-1185">Reference proteome</keyword>
<gene>
    <name evidence="2" type="ORF">ADIMK_2568</name>
</gene>
<dbReference type="EMBL" id="JMQN01000040">
    <property type="protein sequence ID" value="KEA63044.1"/>
    <property type="molecule type" value="Genomic_DNA"/>
</dbReference>
<evidence type="ECO:0000313" key="3">
    <source>
        <dbReference type="Proteomes" id="UP000028252"/>
    </source>
</evidence>
<proteinExistence type="predicted"/>
<organism evidence="2 3">
    <name type="scientific">Marinobacterium lacunae</name>
    <dbReference type="NCBI Taxonomy" id="1232683"/>
    <lineage>
        <taxon>Bacteria</taxon>
        <taxon>Pseudomonadati</taxon>
        <taxon>Pseudomonadota</taxon>
        <taxon>Gammaproteobacteria</taxon>
        <taxon>Oceanospirillales</taxon>
        <taxon>Oceanospirillaceae</taxon>
        <taxon>Marinobacterium</taxon>
    </lineage>
</organism>
<dbReference type="PATRIC" id="fig|1232683.4.peg.2519"/>
<name>A0A081FWY9_9GAMM</name>
<dbReference type="OrthoDB" id="191143at2"/>
<protein>
    <submittedName>
        <fullName evidence="2">QbdB</fullName>
    </submittedName>
</protein>
<dbReference type="AlphaFoldDB" id="A0A081FWY9"/>
<dbReference type="InterPro" id="IPR025737">
    <property type="entry name" value="FApF"/>
</dbReference>